<keyword evidence="3" id="KW-1185">Reference proteome</keyword>
<name>A0AAD5W3F1_9AGAR</name>
<dbReference type="SUPFAM" id="SSF54695">
    <property type="entry name" value="POZ domain"/>
    <property type="match status" value="1"/>
</dbReference>
<gene>
    <name evidence="2" type="ORF">NP233_g1166</name>
</gene>
<reference evidence="2" key="1">
    <citation type="submission" date="2022-07" db="EMBL/GenBank/DDBJ databases">
        <title>Genome Sequence of Leucocoprinus birnbaumii.</title>
        <authorList>
            <person name="Buettner E."/>
        </authorList>
    </citation>
    <scope>NUCLEOTIDE SEQUENCE</scope>
    <source>
        <strain evidence="2">VT141</strain>
    </source>
</reference>
<accession>A0AAD5W3F1</accession>
<evidence type="ECO:0000313" key="2">
    <source>
        <dbReference type="EMBL" id="KAJ3575351.1"/>
    </source>
</evidence>
<dbReference type="CDD" id="cd18186">
    <property type="entry name" value="BTB_POZ_ZBTB_KLHL-like"/>
    <property type="match status" value="1"/>
</dbReference>
<dbReference type="EMBL" id="JANIEX010000040">
    <property type="protein sequence ID" value="KAJ3575351.1"/>
    <property type="molecule type" value="Genomic_DNA"/>
</dbReference>
<organism evidence="2 3">
    <name type="scientific">Leucocoprinus birnbaumii</name>
    <dbReference type="NCBI Taxonomy" id="56174"/>
    <lineage>
        <taxon>Eukaryota</taxon>
        <taxon>Fungi</taxon>
        <taxon>Dikarya</taxon>
        <taxon>Basidiomycota</taxon>
        <taxon>Agaricomycotina</taxon>
        <taxon>Agaricomycetes</taxon>
        <taxon>Agaricomycetidae</taxon>
        <taxon>Agaricales</taxon>
        <taxon>Agaricineae</taxon>
        <taxon>Agaricaceae</taxon>
        <taxon>Leucocoprinus</taxon>
    </lineage>
</organism>
<evidence type="ECO:0000313" key="3">
    <source>
        <dbReference type="Proteomes" id="UP001213000"/>
    </source>
</evidence>
<dbReference type="Pfam" id="PF00651">
    <property type="entry name" value="BTB"/>
    <property type="match status" value="1"/>
</dbReference>
<evidence type="ECO:0000259" key="1">
    <source>
        <dbReference type="PROSITE" id="PS50097"/>
    </source>
</evidence>
<protein>
    <recommendedName>
        <fullName evidence="1">BTB domain-containing protein</fullName>
    </recommendedName>
</protein>
<proteinExistence type="predicted"/>
<dbReference type="Gene3D" id="3.30.710.10">
    <property type="entry name" value="Potassium Channel Kv1.1, Chain A"/>
    <property type="match status" value="1"/>
</dbReference>
<feature type="domain" description="BTB" evidence="1">
    <location>
        <begin position="15"/>
        <end position="82"/>
    </location>
</feature>
<dbReference type="Proteomes" id="UP001213000">
    <property type="component" value="Unassembled WGS sequence"/>
</dbReference>
<dbReference type="InterPro" id="IPR011333">
    <property type="entry name" value="SKP1/BTB/POZ_sf"/>
</dbReference>
<comment type="caution">
    <text evidence="2">The sequence shown here is derived from an EMBL/GenBank/DDBJ whole genome shotgun (WGS) entry which is preliminary data.</text>
</comment>
<sequence length="662" mass="74782">MATMIKDDTYNFDDGNRDFRVGDCLFRLHGSILRMHSTFFRNMFELPQGMSQNTEPMTCDDSPDAFRALCWALYADPLDTGNEREISSTNVRKLSHIGLLAHKYEFPKIEQWIINICAKLPPAETLKSFPLSDLQYFAHVISQCGWSQVKEQLDDRIVHGVAQEKNFSAIATASTLSNAISVADHIGDEVLRAHVYYYYLASAGWDLHHPPNNNESPSGKQKQKSALKIDTISRRSTTLPLTNLTPTQKLCLFRGYASFQTLRNRLRYFPVSEPFPPNASCDTPVAQWRSCYGIWHSWWVSQLERIEGLVVMDGPLEFLSAMIKKVVKDPPHLSGHNLSGGSGNGVGNGNGNGKPECMGYVLAQLTELEQAFVNDLPNYFVPCVLDGMDQEQQVRDEEFYLKMGLLHRSIIRRTLNVFNKWLPPSRRVQDPDGTGGKTVDHPMICFDTAPAFRAWCSAIYASEMIVVGVDDVAGPSQVKDEEYYFEDGNCVFWVEGVLFNGVPPCQRFNKPTVEDLDNEKVAHIGLMAHKYECDAMESWAKDTLLARLVDADDDLTNECLEYWLKVATQCFWPQSIVTAVESRLLNNISESSPQNLRVVIRIADNVESEVLKARAYYHFLHVHRWSLSPSQRGDRDLGGSSFKLGDVTSMPWSESLVFLTDT</sequence>
<dbReference type="InterPro" id="IPR000210">
    <property type="entry name" value="BTB/POZ_dom"/>
</dbReference>
<dbReference type="PROSITE" id="PS50097">
    <property type="entry name" value="BTB"/>
    <property type="match status" value="1"/>
</dbReference>
<dbReference type="AlphaFoldDB" id="A0AAD5W3F1"/>